<dbReference type="EMBL" id="CP017599">
    <property type="protein sequence ID" value="AOX04179.1"/>
    <property type="molecule type" value="Genomic_DNA"/>
</dbReference>
<reference evidence="4" key="1">
    <citation type="submission" date="2016-10" db="EMBL/GenBank/DDBJ databases">
        <title>Comparative genomics uncovers the prolific and rare metabolic potential of the cyanobacterial genus Moorea.</title>
        <authorList>
            <person name="Leao T."/>
            <person name="Castelao G."/>
            <person name="Korobeynikov A."/>
            <person name="Monroe E.A."/>
            <person name="Podell S."/>
            <person name="Glukhov E."/>
            <person name="Allen E."/>
            <person name="Gerwick W.H."/>
            <person name="Gerwick L."/>
        </authorList>
    </citation>
    <scope>NUCLEOTIDE SEQUENCE [LARGE SCALE GENOMIC DNA]</scope>
    <source>
        <strain evidence="4">PAL-8-15-08-1</strain>
    </source>
</reference>
<evidence type="ECO:0000313" key="4">
    <source>
        <dbReference type="Proteomes" id="UP000177870"/>
    </source>
</evidence>
<evidence type="ECO:0000256" key="1">
    <source>
        <dbReference type="SAM" id="Phobius"/>
    </source>
</evidence>
<dbReference type="KEGG" id="mpro:BJP34_07820"/>
<dbReference type="Pfam" id="PF00498">
    <property type="entry name" value="FHA"/>
    <property type="match status" value="1"/>
</dbReference>
<dbReference type="Gene3D" id="2.60.200.20">
    <property type="match status" value="1"/>
</dbReference>
<dbReference type="InterPro" id="IPR000253">
    <property type="entry name" value="FHA_dom"/>
</dbReference>
<dbReference type="STRING" id="1458985.BJP34_07820"/>
<proteinExistence type="predicted"/>
<accession>A0A1D8U2Q3</accession>
<gene>
    <name evidence="3" type="ORF">BJP34_07820</name>
</gene>
<feature type="transmembrane region" description="Helical" evidence="1">
    <location>
        <begin position="145"/>
        <end position="165"/>
    </location>
</feature>
<keyword evidence="1" id="KW-0472">Membrane</keyword>
<keyword evidence="1" id="KW-1133">Transmembrane helix</keyword>
<dbReference type="InterPro" id="IPR008984">
    <property type="entry name" value="SMAD_FHA_dom_sf"/>
</dbReference>
<feature type="domain" description="FHA" evidence="2">
    <location>
        <begin position="28"/>
        <end position="87"/>
    </location>
</feature>
<evidence type="ECO:0000259" key="2">
    <source>
        <dbReference type="PROSITE" id="PS50006"/>
    </source>
</evidence>
<evidence type="ECO:0000313" key="3">
    <source>
        <dbReference type="EMBL" id="AOX04179.1"/>
    </source>
</evidence>
<dbReference type="OrthoDB" id="7788186at2"/>
<keyword evidence="1" id="KW-0812">Transmembrane</keyword>
<dbReference type="CDD" id="cd00060">
    <property type="entry name" value="FHA"/>
    <property type="match status" value="1"/>
</dbReference>
<organism evidence="3 4">
    <name type="scientific">Moorena producens PAL-8-15-08-1</name>
    <dbReference type="NCBI Taxonomy" id="1458985"/>
    <lineage>
        <taxon>Bacteria</taxon>
        <taxon>Bacillati</taxon>
        <taxon>Cyanobacteriota</taxon>
        <taxon>Cyanophyceae</taxon>
        <taxon>Coleofasciculales</taxon>
        <taxon>Coleofasciculaceae</taxon>
        <taxon>Moorena</taxon>
    </lineage>
</organism>
<dbReference type="Proteomes" id="UP000177870">
    <property type="component" value="Chromosome"/>
</dbReference>
<name>A0A1D8U2Q3_9CYAN</name>
<dbReference type="PROSITE" id="PS50006">
    <property type="entry name" value="FHA_DOMAIN"/>
    <property type="match status" value="1"/>
</dbReference>
<dbReference type="RefSeq" id="WP_070396542.1">
    <property type="nucleotide sequence ID" value="NZ_CP017599.1"/>
</dbReference>
<sequence length="191" mass="21284">MAEPIYIQLTWEDPETGELKKPVLRPPIAVGRENDHLPEQLAGQSVSHLVLLDKEISRYHALITVANTQLYITDRSANGTFINGRKIRSGIHPFSSKDTLRIGPYKITATLKRENDLNATVQNFDQTNLLGEKNVSNSLPKNKPVVWLIGLVILLIMGVGTWAVVSGLLEGLKPIPNEENDSSRHHLERVV</sequence>
<dbReference type="SUPFAM" id="SSF49879">
    <property type="entry name" value="SMAD/FHA domain"/>
    <property type="match status" value="1"/>
</dbReference>
<dbReference type="AlphaFoldDB" id="A0A1D8U2Q3"/>
<protein>
    <recommendedName>
        <fullName evidence="2">FHA domain-containing protein</fullName>
    </recommendedName>
</protein>
<dbReference type="SMART" id="SM00240">
    <property type="entry name" value="FHA"/>
    <property type="match status" value="1"/>
</dbReference>